<dbReference type="AlphaFoldDB" id="A0A8T1WLH6"/>
<reference evidence="5" key="1">
    <citation type="submission" date="2021-02" db="EMBL/GenBank/DDBJ databases">
        <authorList>
            <person name="Palmer J.M."/>
        </authorList>
    </citation>
    <scope>NUCLEOTIDE SEQUENCE</scope>
    <source>
        <strain evidence="5">SCRP734</strain>
    </source>
</reference>
<dbReference type="Proteomes" id="UP000694044">
    <property type="component" value="Unassembled WGS sequence"/>
</dbReference>
<feature type="domain" description="Nucleoporin Nup54 alpha-helical" evidence="4">
    <location>
        <begin position="269"/>
        <end position="412"/>
    </location>
</feature>
<gene>
    <name evidence="5" type="primary">NUP54</name>
    <name evidence="5" type="ORF">PHYPSEUDO_014330</name>
</gene>
<dbReference type="OrthoDB" id="6162375at2759"/>
<dbReference type="EMBL" id="JAGDFM010000008">
    <property type="protein sequence ID" value="KAG7392843.1"/>
    <property type="molecule type" value="Genomic_DNA"/>
</dbReference>
<dbReference type="GO" id="GO:0044613">
    <property type="term" value="C:nuclear pore central transport channel"/>
    <property type="evidence" value="ECO:0007669"/>
    <property type="project" value="TreeGrafter"/>
</dbReference>
<dbReference type="InterPro" id="IPR024864">
    <property type="entry name" value="Nup54/Nup57/Nup44"/>
</dbReference>
<dbReference type="PANTHER" id="PTHR13000:SF0">
    <property type="entry name" value="NUCLEOPORIN P54"/>
    <property type="match status" value="1"/>
</dbReference>
<evidence type="ECO:0000256" key="3">
    <source>
        <dbReference type="ARBA" id="ARBA00023242"/>
    </source>
</evidence>
<name>A0A8T1WLH6_9STRA</name>
<sequence length="472" mass="48277">MFGATAGATQPAAGGFNFGGGAAAPAAAPGGFSFGGAATSAAPAASAGFSFGAAPASAPAAASGGFSFGGASAAPAASSDGFSFGGTSTAAPVAASGGFSFGGTSAAPAAGSTGFGFGGTAPATSTASSFGFGATTAAKPSLFGQTPAATSTTATGFGFGAKPATTGTGFGFSTGAATGTSAFGTTGTAGSSLFGGGGGFGTTTPGTAPSAFGAAPAASTASAPIILGADASVAQLNTVKAAYQDPAQSRFKFLMYNTVDPTQRHLYTRPPHISERLWNQAELDNPDPLNCAPVPILGFDNLLKRIKAQQEHAEKYNKYTDDLRAQLNEMDKHTRATEEKLEKCRHEHVQLFHALVKVMRDIELLQNYGKPLQREEMQLAYVAVSQASSMALKKLQTLLDSPGQYKARLNDAVSLQRVQKEALPTPTSQLSPQDLQRLYEFIDKQRQGLEHLTNIINDDLADMQLIKETWRR</sequence>
<dbReference type="GO" id="GO:0006607">
    <property type="term" value="P:NLS-bearing protein import into nucleus"/>
    <property type="evidence" value="ECO:0007669"/>
    <property type="project" value="TreeGrafter"/>
</dbReference>
<dbReference type="InterPro" id="IPR025712">
    <property type="entry name" value="Nup54_alpha-helical_dom"/>
</dbReference>
<evidence type="ECO:0000256" key="1">
    <source>
        <dbReference type="ARBA" id="ARBA00004123"/>
    </source>
</evidence>
<keyword evidence="2" id="KW-0813">Transport</keyword>
<keyword evidence="6" id="KW-1185">Reference proteome</keyword>
<dbReference type="GO" id="GO:0017056">
    <property type="term" value="F:structural constituent of nuclear pore"/>
    <property type="evidence" value="ECO:0007669"/>
    <property type="project" value="TreeGrafter"/>
</dbReference>
<comment type="caution">
    <text evidence="5">The sequence shown here is derived from an EMBL/GenBank/DDBJ whole genome shotgun (WGS) entry which is preliminary data.</text>
</comment>
<dbReference type="GO" id="GO:0036228">
    <property type="term" value="P:protein localization to nuclear inner membrane"/>
    <property type="evidence" value="ECO:0007669"/>
    <property type="project" value="TreeGrafter"/>
</dbReference>
<proteinExistence type="predicted"/>
<keyword evidence="3" id="KW-0539">Nucleus</keyword>
<dbReference type="GO" id="GO:0006999">
    <property type="term" value="P:nuclear pore organization"/>
    <property type="evidence" value="ECO:0007669"/>
    <property type="project" value="TreeGrafter"/>
</dbReference>
<evidence type="ECO:0000313" key="6">
    <source>
        <dbReference type="Proteomes" id="UP000694044"/>
    </source>
</evidence>
<accession>A0A8T1WLH6</accession>
<dbReference type="PANTHER" id="PTHR13000">
    <property type="entry name" value="NUCLEOPORIN P54"/>
    <property type="match status" value="1"/>
</dbReference>
<organism evidence="5 6">
    <name type="scientific">Phytophthora pseudosyringae</name>
    <dbReference type="NCBI Taxonomy" id="221518"/>
    <lineage>
        <taxon>Eukaryota</taxon>
        <taxon>Sar</taxon>
        <taxon>Stramenopiles</taxon>
        <taxon>Oomycota</taxon>
        <taxon>Peronosporomycetes</taxon>
        <taxon>Peronosporales</taxon>
        <taxon>Peronosporaceae</taxon>
        <taxon>Phytophthora</taxon>
    </lineage>
</organism>
<evidence type="ECO:0000256" key="2">
    <source>
        <dbReference type="ARBA" id="ARBA00022448"/>
    </source>
</evidence>
<evidence type="ECO:0000313" key="5">
    <source>
        <dbReference type="EMBL" id="KAG7392843.1"/>
    </source>
</evidence>
<protein>
    <submittedName>
        <fullName evidence="5">Nuclear pore complex protein Nup54</fullName>
    </submittedName>
</protein>
<evidence type="ECO:0000259" key="4">
    <source>
        <dbReference type="Pfam" id="PF13874"/>
    </source>
</evidence>
<comment type="subcellular location">
    <subcellularLocation>
        <location evidence="1">Nucleus</location>
    </subcellularLocation>
</comment>
<dbReference type="Pfam" id="PF13874">
    <property type="entry name" value="Nup54"/>
    <property type="match status" value="1"/>
</dbReference>